<keyword evidence="5 13" id="KW-0812">Transmembrane</keyword>
<keyword evidence="3" id="KW-0444">Lipid biosynthesis</keyword>
<gene>
    <name evidence="15" type="ORF">CCO03_15140</name>
</gene>
<dbReference type="PROSITE" id="PS50035">
    <property type="entry name" value="PLD"/>
    <property type="match status" value="2"/>
</dbReference>
<dbReference type="EC" id="2.7.8.-" evidence="12"/>
<dbReference type="SUPFAM" id="SSF56024">
    <property type="entry name" value="Phospholipase D/nuclease"/>
    <property type="match status" value="2"/>
</dbReference>
<reference evidence="15 16" key="1">
    <citation type="submission" date="2017-05" db="EMBL/GenBank/DDBJ databases">
        <authorList>
            <person name="Song R."/>
            <person name="Chenine A.L."/>
            <person name="Ruprecht R.M."/>
        </authorList>
    </citation>
    <scope>NUCLEOTIDE SEQUENCE [LARGE SCALE GENOMIC DNA]</scope>
    <source>
        <strain evidence="15 16">DSM 26136</strain>
    </source>
</reference>
<evidence type="ECO:0000259" key="14">
    <source>
        <dbReference type="PROSITE" id="PS50035"/>
    </source>
</evidence>
<feature type="domain" description="PLD phosphodiesterase" evidence="14">
    <location>
        <begin position="225"/>
        <end position="252"/>
    </location>
</feature>
<keyword evidence="16" id="KW-1185">Reference proteome</keyword>
<comment type="subcellular location">
    <subcellularLocation>
        <location evidence="1">Cell membrane</location>
        <topology evidence="1">Multi-pass membrane protein</topology>
    </subcellularLocation>
</comment>
<evidence type="ECO:0000256" key="3">
    <source>
        <dbReference type="ARBA" id="ARBA00022516"/>
    </source>
</evidence>
<dbReference type="NCBIfam" id="TIGR04265">
    <property type="entry name" value="bac_cardiolipin"/>
    <property type="match status" value="1"/>
</dbReference>
<feature type="transmembrane region" description="Helical" evidence="13">
    <location>
        <begin position="18"/>
        <end position="36"/>
    </location>
</feature>
<evidence type="ECO:0000256" key="9">
    <source>
        <dbReference type="ARBA" id="ARBA00023136"/>
    </source>
</evidence>
<dbReference type="GO" id="GO:0032049">
    <property type="term" value="P:cardiolipin biosynthetic process"/>
    <property type="evidence" value="ECO:0007669"/>
    <property type="project" value="UniProtKB-UniRule"/>
</dbReference>
<dbReference type="InterPro" id="IPR025202">
    <property type="entry name" value="PLD-like_dom"/>
</dbReference>
<proteinExistence type="predicted"/>
<name>A0A1Y0EQQ9_9BURK</name>
<accession>A0A1Y0EQQ9</accession>
<dbReference type="Proteomes" id="UP000196138">
    <property type="component" value="Chromosome"/>
</dbReference>
<evidence type="ECO:0000256" key="1">
    <source>
        <dbReference type="ARBA" id="ARBA00004651"/>
    </source>
</evidence>
<keyword evidence="6" id="KW-0677">Repeat</keyword>
<dbReference type="AlphaFoldDB" id="A0A1Y0EQQ9"/>
<evidence type="ECO:0000313" key="15">
    <source>
        <dbReference type="EMBL" id="ARU05838.1"/>
    </source>
</evidence>
<dbReference type="CDD" id="cd09110">
    <property type="entry name" value="PLDc_CLS_1"/>
    <property type="match status" value="1"/>
</dbReference>
<keyword evidence="8" id="KW-0443">Lipid metabolism</keyword>
<dbReference type="RefSeq" id="WP_087282397.1">
    <property type="nucleotide sequence ID" value="NZ_CP021455.1"/>
</dbReference>
<dbReference type="GO" id="GO:0005886">
    <property type="term" value="C:plasma membrane"/>
    <property type="evidence" value="ECO:0007669"/>
    <property type="project" value="UniProtKB-SubCell"/>
</dbReference>
<dbReference type="PANTHER" id="PTHR21248">
    <property type="entry name" value="CARDIOLIPIN SYNTHASE"/>
    <property type="match status" value="1"/>
</dbReference>
<evidence type="ECO:0000256" key="10">
    <source>
        <dbReference type="ARBA" id="ARBA00023209"/>
    </source>
</evidence>
<dbReference type="GO" id="GO:0008808">
    <property type="term" value="F:cardiolipin synthase activity"/>
    <property type="evidence" value="ECO:0007669"/>
    <property type="project" value="UniProtKB-UniRule"/>
</dbReference>
<dbReference type="PANTHER" id="PTHR21248:SF22">
    <property type="entry name" value="PHOSPHOLIPASE D"/>
    <property type="match status" value="1"/>
</dbReference>
<feature type="domain" description="PLD phosphodiesterase" evidence="14">
    <location>
        <begin position="400"/>
        <end position="427"/>
    </location>
</feature>
<dbReference type="Gene3D" id="3.30.870.10">
    <property type="entry name" value="Endonuclease Chain A"/>
    <property type="match status" value="2"/>
</dbReference>
<organism evidence="15 16">
    <name type="scientific">Comamonas serinivorans</name>
    <dbReference type="NCBI Taxonomy" id="1082851"/>
    <lineage>
        <taxon>Bacteria</taxon>
        <taxon>Pseudomonadati</taxon>
        <taxon>Pseudomonadota</taxon>
        <taxon>Betaproteobacteria</taxon>
        <taxon>Burkholderiales</taxon>
        <taxon>Comamonadaceae</taxon>
        <taxon>Comamonas</taxon>
    </lineage>
</organism>
<dbReference type="InterPro" id="IPR022924">
    <property type="entry name" value="Cardiolipin_synthase"/>
</dbReference>
<dbReference type="InterPro" id="IPR027379">
    <property type="entry name" value="CLS_N"/>
</dbReference>
<keyword evidence="4" id="KW-0808">Transferase</keyword>
<evidence type="ECO:0000256" key="6">
    <source>
        <dbReference type="ARBA" id="ARBA00022737"/>
    </source>
</evidence>
<evidence type="ECO:0000256" key="2">
    <source>
        <dbReference type="ARBA" id="ARBA00022475"/>
    </source>
</evidence>
<evidence type="ECO:0000256" key="13">
    <source>
        <dbReference type="SAM" id="Phobius"/>
    </source>
</evidence>
<evidence type="ECO:0000256" key="12">
    <source>
        <dbReference type="NCBIfam" id="TIGR04265"/>
    </source>
</evidence>
<keyword evidence="9 13" id="KW-0472">Membrane</keyword>
<keyword evidence="7 13" id="KW-1133">Transmembrane helix</keyword>
<dbReference type="InterPro" id="IPR001736">
    <property type="entry name" value="PLipase_D/transphosphatidylase"/>
</dbReference>
<keyword evidence="11" id="KW-1208">Phospholipid metabolism</keyword>
<evidence type="ECO:0000256" key="7">
    <source>
        <dbReference type="ARBA" id="ARBA00022989"/>
    </source>
</evidence>
<protein>
    <recommendedName>
        <fullName evidence="12">Cardiolipin synthase</fullName>
        <ecNumber evidence="12">2.7.8.-</ecNumber>
    </recommendedName>
</protein>
<keyword evidence="2" id="KW-1003">Cell membrane</keyword>
<dbReference type="OrthoDB" id="9762009at2"/>
<dbReference type="CDD" id="cd09112">
    <property type="entry name" value="PLDc_CLS_2"/>
    <property type="match status" value="1"/>
</dbReference>
<evidence type="ECO:0000256" key="11">
    <source>
        <dbReference type="ARBA" id="ARBA00023264"/>
    </source>
</evidence>
<sequence>MHAALHHAWLVLEPWRAALAWAWVVYAIWLAVWIVLQKRSPVSTLTWVITLVLMPVLGLLIYRVFGPQRIKRQNLRRSRSEDAFIDKADVRTLLRQREEAPDWARAHSTLIERACGLPMSSCHSARYLQNGHATLEALLEAIGQAQHHIHLEYYIFEHDESGKAVLQALHRKASQGVKVRLLVDAVGSPLLSGRRGKAVLKALLDAGGEFSVFHPTRFDRHRPLVNLRSHRKIAIIDGRIGFTGGINVCDTENERVNPDTAFRDTHLRLEGAVVSWLQYLFVQDWVYATQQGLTSGDLFVAQAPGPIHAQVVASGPDSPAQAIHRAMIDTIDQAEERVWLVTPYFVPTEPALTALTNAALRGVDVRIMVPRMSDSRVVTWAARSYYDELTRVGAQIYEYGPRMLHAKTLLADHRIAHIGTANFDYRSFMLNFELSVVLFDEPANHDLARMFEADAAQCTRVPRRRELPFLPRLAEASARLLAPLL</sequence>
<dbReference type="Pfam" id="PF13091">
    <property type="entry name" value="PLDc_2"/>
    <property type="match status" value="2"/>
</dbReference>
<dbReference type="KEGG" id="cser:CCO03_15140"/>
<feature type="transmembrane region" description="Helical" evidence="13">
    <location>
        <begin position="45"/>
        <end position="65"/>
    </location>
</feature>
<evidence type="ECO:0000256" key="4">
    <source>
        <dbReference type="ARBA" id="ARBA00022679"/>
    </source>
</evidence>
<dbReference type="SMART" id="SM00155">
    <property type="entry name" value="PLDc"/>
    <property type="match status" value="2"/>
</dbReference>
<evidence type="ECO:0000256" key="5">
    <source>
        <dbReference type="ARBA" id="ARBA00022692"/>
    </source>
</evidence>
<evidence type="ECO:0000313" key="16">
    <source>
        <dbReference type="Proteomes" id="UP000196138"/>
    </source>
</evidence>
<dbReference type="EMBL" id="CP021455">
    <property type="protein sequence ID" value="ARU05838.1"/>
    <property type="molecule type" value="Genomic_DNA"/>
</dbReference>
<keyword evidence="10" id="KW-0594">Phospholipid biosynthesis</keyword>
<evidence type="ECO:0000256" key="8">
    <source>
        <dbReference type="ARBA" id="ARBA00023098"/>
    </source>
</evidence>
<dbReference type="Pfam" id="PF13396">
    <property type="entry name" value="PLDc_N"/>
    <property type="match status" value="1"/>
</dbReference>